<dbReference type="InterPro" id="IPR012337">
    <property type="entry name" value="RNaseH-like_sf"/>
</dbReference>
<feature type="region of interest" description="Disordered" evidence="3">
    <location>
        <begin position="227"/>
        <end position="254"/>
    </location>
</feature>
<dbReference type="Pfam" id="PF07727">
    <property type="entry name" value="RVT_2"/>
    <property type="match status" value="1"/>
</dbReference>
<comment type="caution">
    <text evidence="5">The sequence shown here is derived from an EMBL/GenBank/DDBJ whole genome shotgun (WGS) entry which is preliminary data.</text>
</comment>
<evidence type="ECO:0000313" key="5">
    <source>
        <dbReference type="EMBL" id="GEU46235.1"/>
    </source>
</evidence>
<dbReference type="Gene3D" id="3.30.420.10">
    <property type="entry name" value="Ribonuclease H-like superfamily/Ribonuclease H"/>
    <property type="match status" value="1"/>
</dbReference>
<dbReference type="EMBL" id="BKCJ010002098">
    <property type="protein sequence ID" value="GEU46235.1"/>
    <property type="molecule type" value="Genomic_DNA"/>
</dbReference>
<dbReference type="InterPro" id="IPR057670">
    <property type="entry name" value="SH3_retrovirus"/>
</dbReference>
<protein>
    <submittedName>
        <fullName evidence="5">Retrovirus-related Pol polyprotein from transposon TNT 1-94</fullName>
    </submittedName>
</protein>
<name>A0A6L2KE21_TANCI</name>
<evidence type="ECO:0000256" key="2">
    <source>
        <dbReference type="ARBA" id="ARBA00022801"/>
    </source>
</evidence>
<dbReference type="GO" id="GO:0016787">
    <property type="term" value="F:hydrolase activity"/>
    <property type="evidence" value="ECO:0007669"/>
    <property type="project" value="UniProtKB-KW"/>
</dbReference>
<dbReference type="GO" id="GO:0003676">
    <property type="term" value="F:nucleic acid binding"/>
    <property type="evidence" value="ECO:0007669"/>
    <property type="project" value="InterPro"/>
</dbReference>
<dbReference type="SUPFAM" id="SSF53098">
    <property type="entry name" value="Ribonuclease H-like"/>
    <property type="match status" value="1"/>
</dbReference>
<keyword evidence="2" id="KW-0378">Hydrolase</keyword>
<dbReference type="Pfam" id="PF25597">
    <property type="entry name" value="SH3_retrovirus"/>
    <property type="match status" value="1"/>
</dbReference>
<dbReference type="InterPro" id="IPR013103">
    <property type="entry name" value="RVT_2"/>
</dbReference>
<sequence>MKGTKREYSNARTPQQNRVAEGKNRTLIEAAQTMLADSLLPITFWSEAVNTAYYVLNRALVTKSHNKTPYELLSGKIPRLDFMRPFGYPVTILNTLDPLGKFKGKADEGFLVGYSVTSKAFRVFNTKTKKVKENLHVRFLENKANVAGTGPNWIFDIDSLTNSMNYIPASTGNQTDKNAGPQDSNGNADNKAVDDKSKDDTGSKTVEYPVNKDDQAYRDKLDRLLSEEKEASDTSNALRKNTSGTFSASGPSSPPPNAFILAHTLLHEIQSQQYKQGEWQRRVLEHMLLYATFTSKEGPITKIKRTVYFPASSHRWNLKRKKAIRTKWVYMNKKDKRGILVRNKARLVAQGYKQEEGIDYDEVLAYVARIEAIRIFLAFASFMGVIVYQMDVKSAFLYGTIEEEVYVSKPPSFIDLHFPNKLYKVENALYGLHQAPRAWYLKGQPKLGLWYPRDSPFDLAAYSDSDYARANLDRKSITGGCQYLGRRIISWQCKKPTIVATSTIEVEYVAAANCCGGFCRFKIRC</sequence>
<feature type="domain" description="Integrase catalytic" evidence="4">
    <location>
        <begin position="1"/>
        <end position="77"/>
    </location>
</feature>
<evidence type="ECO:0000256" key="1">
    <source>
        <dbReference type="ARBA" id="ARBA00022723"/>
    </source>
</evidence>
<organism evidence="5">
    <name type="scientific">Tanacetum cinerariifolium</name>
    <name type="common">Dalmatian daisy</name>
    <name type="synonym">Chrysanthemum cinerariifolium</name>
    <dbReference type="NCBI Taxonomy" id="118510"/>
    <lineage>
        <taxon>Eukaryota</taxon>
        <taxon>Viridiplantae</taxon>
        <taxon>Streptophyta</taxon>
        <taxon>Embryophyta</taxon>
        <taxon>Tracheophyta</taxon>
        <taxon>Spermatophyta</taxon>
        <taxon>Magnoliopsida</taxon>
        <taxon>eudicotyledons</taxon>
        <taxon>Gunneridae</taxon>
        <taxon>Pentapetalae</taxon>
        <taxon>asterids</taxon>
        <taxon>campanulids</taxon>
        <taxon>Asterales</taxon>
        <taxon>Asteraceae</taxon>
        <taxon>Asteroideae</taxon>
        <taxon>Anthemideae</taxon>
        <taxon>Anthemidinae</taxon>
        <taxon>Tanacetum</taxon>
    </lineage>
</organism>
<proteinExistence type="predicted"/>
<feature type="region of interest" description="Disordered" evidence="3">
    <location>
        <begin position="1"/>
        <end position="22"/>
    </location>
</feature>
<dbReference type="PANTHER" id="PTHR42648">
    <property type="entry name" value="TRANSPOSASE, PUTATIVE-RELATED"/>
    <property type="match status" value="1"/>
</dbReference>
<dbReference type="InterPro" id="IPR039537">
    <property type="entry name" value="Retrotran_Ty1/copia-like"/>
</dbReference>
<gene>
    <name evidence="5" type="ORF">Tci_018213</name>
</gene>
<reference evidence="5" key="1">
    <citation type="journal article" date="2019" name="Sci. Rep.">
        <title>Draft genome of Tanacetum cinerariifolium, the natural source of mosquito coil.</title>
        <authorList>
            <person name="Yamashiro T."/>
            <person name="Shiraishi A."/>
            <person name="Satake H."/>
            <person name="Nakayama K."/>
        </authorList>
    </citation>
    <scope>NUCLEOTIDE SEQUENCE</scope>
</reference>
<feature type="compositionally biased region" description="Basic and acidic residues" evidence="3">
    <location>
        <begin position="191"/>
        <end position="202"/>
    </location>
</feature>
<dbReference type="PANTHER" id="PTHR42648:SF32">
    <property type="entry name" value="RIBONUCLEASE H-LIKE DOMAIN, GAG-PRE-INTEGRASE DOMAIN PROTEIN-RELATED"/>
    <property type="match status" value="1"/>
</dbReference>
<dbReference type="PROSITE" id="PS50994">
    <property type="entry name" value="INTEGRASE"/>
    <property type="match status" value="1"/>
</dbReference>
<evidence type="ECO:0000256" key="3">
    <source>
        <dbReference type="SAM" id="MobiDB-lite"/>
    </source>
</evidence>
<dbReference type="GO" id="GO:0015074">
    <property type="term" value="P:DNA integration"/>
    <property type="evidence" value="ECO:0007669"/>
    <property type="project" value="InterPro"/>
</dbReference>
<dbReference type="InterPro" id="IPR036397">
    <property type="entry name" value="RNaseH_sf"/>
</dbReference>
<feature type="region of interest" description="Disordered" evidence="3">
    <location>
        <begin position="168"/>
        <end position="213"/>
    </location>
</feature>
<dbReference type="GO" id="GO:0046872">
    <property type="term" value="F:metal ion binding"/>
    <property type="evidence" value="ECO:0007669"/>
    <property type="project" value="UniProtKB-KW"/>
</dbReference>
<feature type="compositionally biased region" description="Low complexity" evidence="3">
    <location>
        <begin position="242"/>
        <end position="251"/>
    </location>
</feature>
<evidence type="ECO:0000259" key="4">
    <source>
        <dbReference type="PROSITE" id="PS50994"/>
    </source>
</evidence>
<feature type="compositionally biased region" description="Polar residues" evidence="3">
    <location>
        <begin position="168"/>
        <end position="188"/>
    </location>
</feature>
<accession>A0A6L2KE21</accession>
<dbReference type="AlphaFoldDB" id="A0A6L2KE21"/>
<dbReference type="InterPro" id="IPR001584">
    <property type="entry name" value="Integrase_cat-core"/>
</dbReference>
<dbReference type="CDD" id="cd09272">
    <property type="entry name" value="RNase_HI_RT_Ty1"/>
    <property type="match status" value="1"/>
</dbReference>
<keyword evidence="1" id="KW-0479">Metal-binding</keyword>